<gene>
    <name evidence="3" type="ORF">F3Y22_tig00009019pilonHSYRG00014</name>
</gene>
<feature type="domain" description="Retroviral polymerase SH3-like" evidence="2">
    <location>
        <begin position="34"/>
        <end position="62"/>
    </location>
</feature>
<dbReference type="AlphaFoldDB" id="A0A6A3C8I9"/>
<name>A0A6A3C8I9_HIBSY</name>
<evidence type="ECO:0000313" key="4">
    <source>
        <dbReference type="Proteomes" id="UP000436088"/>
    </source>
</evidence>
<accession>A0A6A3C8I9</accession>
<evidence type="ECO:0000259" key="2">
    <source>
        <dbReference type="Pfam" id="PF25597"/>
    </source>
</evidence>
<dbReference type="Pfam" id="PF25597">
    <property type="entry name" value="SH3_retrovirus"/>
    <property type="match status" value="1"/>
</dbReference>
<sequence length="201" mass="22622">MGHIKIFQSDDGGEFFASALGEFLKKKALFILAHGYKCYYPPTKKLFVSMDVTFFEHDPYFFEAPIHGDLDGIFLGLLNMEDLSPVALEDDGGKETSLACIDKEKILTTIEAAMKDPMWKRVVEEEIRALENNGTWIVTDLPHDKKFVGSDLGCVGCPTVTCANPVQTVQSESAASLYKDDHQTPGKRLHRRRPMNKNHRQ</sequence>
<comment type="caution">
    <text evidence="3">The sequence shown here is derived from an EMBL/GenBank/DDBJ whole genome shotgun (WGS) entry which is preliminary data.</text>
</comment>
<dbReference type="EMBL" id="VEPZ02000432">
    <property type="protein sequence ID" value="KAE8725054.1"/>
    <property type="molecule type" value="Genomic_DNA"/>
</dbReference>
<dbReference type="Proteomes" id="UP000436088">
    <property type="component" value="Unassembled WGS sequence"/>
</dbReference>
<reference evidence="3" key="1">
    <citation type="submission" date="2019-09" db="EMBL/GenBank/DDBJ databases">
        <title>Draft genome information of white flower Hibiscus syriacus.</title>
        <authorList>
            <person name="Kim Y.-M."/>
        </authorList>
    </citation>
    <scope>NUCLEOTIDE SEQUENCE [LARGE SCALE GENOMIC DNA]</scope>
    <source>
        <strain evidence="3">YM2019G1</strain>
    </source>
</reference>
<dbReference type="InterPro" id="IPR057670">
    <property type="entry name" value="SH3_retrovirus"/>
</dbReference>
<keyword evidence="4" id="KW-1185">Reference proteome</keyword>
<evidence type="ECO:0000313" key="3">
    <source>
        <dbReference type="EMBL" id="KAE8725054.1"/>
    </source>
</evidence>
<protein>
    <recommendedName>
        <fullName evidence="2">Retroviral polymerase SH3-like domain-containing protein</fullName>
    </recommendedName>
</protein>
<evidence type="ECO:0000256" key="1">
    <source>
        <dbReference type="SAM" id="MobiDB-lite"/>
    </source>
</evidence>
<organism evidence="3 4">
    <name type="scientific">Hibiscus syriacus</name>
    <name type="common">Rose of Sharon</name>
    <dbReference type="NCBI Taxonomy" id="106335"/>
    <lineage>
        <taxon>Eukaryota</taxon>
        <taxon>Viridiplantae</taxon>
        <taxon>Streptophyta</taxon>
        <taxon>Embryophyta</taxon>
        <taxon>Tracheophyta</taxon>
        <taxon>Spermatophyta</taxon>
        <taxon>Magnoliopsida</taxon>
        <taxon>eudicotyledons</taxon>
        <taxon>Gunneridae</taxon>
        <taxon>Pentapetalae</taxon>
        <taxon>rosids</taxon>
        <taxon>malvids</taxon>
        <taxon>Malvales</taxon>
        <taxon>Malvaceae</taxon>
        <taxon>Malvoideae</taxon>
        <taxon>Hibiscus</taxon>
    </lineage>
</organism>
<feature type="compositionally biased region" description="Basic residues" evidence="1">
    <location>
        <begin position="185"/>
        <end position="201"/>
    </location>
</feature>
<feature type="region of interest" description="Disordered" evidence="1">
    <location>
        <begin position="172"/>
        <end position="201"/>
    </location>
</feature>
<proteinExistence type="predicted"/>